<gene>
    <name evidence="4" type="ORF">AC731_010040</name>
</gene>
<evidence type="ECO:0000313" key="4">
    <source>
        <dbReference type="EMBL" id="AMO37263.1"/>
    </source>
</evidence>
<dbReference type="RefSeq" id="WP_048705734.1">
    <property type="nucleotide sequence ID" value="NZ_CP014646.1"/>
</dbReference>
<dbReference type="Pfam" id="PF13676">
    <property type="entry name" value="TIR_2"/>
    <property type="match status" value="1"/>
</dbReference>
<dbReference type="SUPFAM" id="SSF52200">
    <property type="entry name" value="Toll/Interleukin receptor TIR domain"/>
    <property type="match status" value="1"/>
</dbReference>
<dbReference type="InterPro" id="IPR035897">
    <property type="entry name" value="Toll_tir_struct_dom_sf"/>
</dbReference>
<feature type="domain" description="TIR" evidence="3">
    <location>
        <begin position="1"/>
        <end position="125"/>
    </location>
</feature>
<dbReference type="Gene3D" id="3.40.50.10140">
    <property type="entry name" value="Toll/interleukin-1 receptor homology (TIR) domain"/>
    <property type="match status" value="1"/>
</dbReference>
<keyword evidence="2" id="KW-1133">Transmembrane helix</keyword>
<dbReference type="PROSITE" id="PS50104">
    <property type="entry name" value="TIR"/>
    <property type="match status" value="1"/>
</dbReference>
<keyword evidence="2" id="KW-0812">Transmembrane</keyword>
<name>A0A127K5N5_9RHOO</name>
<dbReference type="EMBL" id="CP014646">
    <property type="protein sequence ID" value="AMO37263.1"/>
    <property type="molecule type" value="Genomic_DNA"/>
</dbReference>
<dbReference type="InterPro" id="IPR000157">
    <property type="entry name" value="TIR_dom"/>
</dbReference>
<evidence type="ECO:0000256" key="2">
    <source>
        <dbReference type="SAM" id="Phobius"/>
    </source>
</evidence>
<dbReference type="AlphaFoldDB" id="A0A127K5N5"/>
<dbReference type="STRING" id="1134435.AC731_010040"/>
<protein>
    <recommendedName>
        <fullName evidence="3">TIR domain-containing protein</fullName>
    </recommendedName>
</protein>
<evidence type="ECO:0000313" key="5">
    <source>
        <dbReference type="Proteomes" id="UP000036902"/>
    </source>
</evidence>
<dbReference type="SMART" id="SM00255">
    <property type="entry name" value="TIR"/>
    <property type="match status" value="1"/>
</dbReference>
<reference evidence="5" key="1">
    <citation type="submission" date="2016-03" db="EMBL/GenBank/DDBJ databases">
        <authorList>
            <person name="Ma C."/>
            <person name="Zhou S."/>
            <person name="Yang G."/>
        </authorList>
    </citation>
    <scope>NUCLEOTIDE SEQUENCE [LARGE SCALE GENOMIC DNA]</scope>
    <source>
        <strain evidence="5">SgZ-1</strain>
    </source>
</reference>
<dbReference type="KEGG" id="thu:AC731_010040"/>
<keyword evidence="2" id="KW-0472">Membrane</keyword>
<accession>A0A127K5N5</accession>
<feature type="region of interest" description="Disordered" evidence="1">
    <location>
        <begin position="188"/>
        <end position="258"/>
    </location>
</feature>
<dbReference type="GO" id="GO:0007165">
    <property type="term" value="P:signal transduction"/>
    <property type="evidence" value="ECO:0007669"/>
    <property type="project" value="InterPro"/>
</dbReference>
<sequence>MQADVFLSYAEEDRARAGAVSNALEALGWSVWWDREIAPGSTWRETIERAIEGTRCMVVLWSESSIVSRWVHEEAEEGLARARLVPVLIEPVRPPMGFRSVQVCDLSGWEGDLKAADFVSLTKAISALAGPPKRGAASPDASPLLPEPPRPGLERYAWGAGIVLAALALVLAGLWWSVNTQPTAVPASMPVDASPRDHAPAPGDGPASVPSPVRPEAALPPPDAGPSSVPRVDLQGATARTPSPDIAPKVETRVSRSTLSARCASVLERMQLGEPVSDAERKECTR</sequence>
<evidence type="ECO:0000259" key="3">
    <source>
        <dbReference type="PROSITE" id="PS50104"/>
    </source>
</evidence>
<proteinExistence type="predicted"/>
<dbReference type="Proteomes" id="UP000036902">
    <property type="component" value="Chromosome"/>
</dbReference>
<keyword evidence="5" id="KW-1185">Reference proteome</keyword>
<feature type="transmembrane region" description="Helical" evidence="2">
    <location>
        <begin position="156"/>
        <end position="178"/>
    </location>
</feature>
<evidence type="ECO:0000256" key="1">
    <source>
        <dbReference type="SAM" id="MobiDB-lite"/>
    </source>
</evidence>
<organism evidence="4 5">
    <name type="scientific">Thauera humireducens</name>
    <dbReference type="NCBI Taxonomy" id="1134435"/>
    <lineage>
        <taxon>Bacteria</taxon>
        <taxon>Pseudomonadati</taxon>
        <taxon>Pseudomonadota</taxon>
        <taxon>Betaproteobacteria</taxon>
        <taxon>Rhodocyclales</taxon>
        <taxon>Zoogloeaceae</taxon>
        <taxon>Thauera</taxon>
    </lineage>
</organism>